<accession>A0A284VLQ9</accession>
<evidence type="ECO:0000313" key="3">
    <source>
        <dbReference type="Proteomes" id="UP000218615"/>
    </source>
</evidence>
<organism evidence="2 3">
    <name type="scientific">Candidatus Methanoperedens nitratireducens</name>
    <dbReference type="NCBI Taxonomy" id="1392998"/>
    <lineage>
        <taxon>Archaea</taxon>
        <taxon>Methanobacteriati</taxon>
        <taxon>Methanobacteriota</taxon>
        <taxon>Stenosarchaea group</taxon>
        <taxon>Methanomicrobia</taxon>
        <taxon>Methanosarcinales</taxon>
        <taxon>ANME-2 cluster</taxon>
        <taxon>Candidatus Methanoperedentaceae</taxon>
        <taxon>Candidatus Methanoperedens</taxon>
    </lineage>
</organism>
<keyword evidence="3" id="KW-1185">Reference proteome</keyword>
<keyword evidence="1" id="KW-0472">Membrane</keyword>
<sequence>MKTTLKGSILVLVVIFYFISIASSQTDKSIESEKIIGNVTNEHNLSNQSYNIKVVLDHIFISKENSSLKISESVVFRNEGPEIYYSKDNHTFFAISTPQDIKNLKTQAMECCLVQEEGVVFMDPMQPIKPGDNFEMQVSYTLPSQSSGYVFNKSAVYNTTSLLLFVDKKSGIDLEGLYETLTLAGNEYNVITFNDLKAGETASIPIKMTQERNYLYAVIGLISLFSIGLVYRFKDKILRKVGKAYTLEELELEKKKIFQTIHGFEKHAGAESSEEYRRLMDEYRQKAIQIFIKIDKIKNKI</sequence>
<dbReference type="AlphaFoldDB" id="A0A284VLQ9"/>
<gene>
    <name evidence="2" type="ORF">MNV_1630012</name>
</gene>
<dbReference type="Proteomes" id="UP000218615">
    <property type="component" value="Unassembled WGS sequence"/>
</dbReference>
<dbReference type="EMBL" id="FZMP01000072">
    <property type="protein sequence ID" value="SNQ60149.1"/>
    <property type="molecule type" value="Genomic_DNA"/>
</dbReference>
<keyword evidence="1" id="KW-1133">Transmembrane helix</keyword>
<keyword evidence="1" id="KW-0812">Transmembrane</keyword>
<name>A0A284VLQ9_9EURY</name>
<dbReference type="RefSeq" id="WP_096204402.1">
    <property type="nucleotide sequence ID" value="NZ_FZMP01000072.1"/>
</dbReference>
<dbReference type="OrthoDB" id="147758at2157"/>
<feature type="transmembrane region" description="Helical" evidence="1">
    <location>
        <begin position="214"/>
        <end position="233"/>
    </location>
</feature>
<evidence type="ECO:0000313" key="2">
    <source>
        <dbReference type="EMBL" id="SNQ60149.1"/>
    </source>
</evidence>
<protein>
    <submittedName>
        <fullName evidence="2">Uncharacterized protein</fullName>
    </submittedName>
</protein>
<proteinExistence type="predicted"/>
<reference evidence="3" key="1">
    <citation type="submission" date="2017-06" db="EMBL/GenBank/DDBJ databases">
        <authorList>
            <person name="Cremers G."/>
        </authorList>
    </citation>
    <scope>NUCLEOTIDE SEQUENCE [LARGE SCALE GENOMIC DNA]</scope>
</reference>
<evidence type="ECO:0000256" key="1">
    <source>
        <dbReference type="SAM" id="Phobius"/>
    </source>
</evidence>